<dbReference type="EMBL" id="FYAJ01000002">
    <property type="protein sequence ID" value="SMY34223.1"/>
    <property type="molecule type" value="Genomic_DNA"/>
</dbReference>
<dbReference type="Proteomes" id="UP000195719">
    <property type="component" value="Unassembled WGS sequence"/>
</dbReference>
<evidence type="ECO:0000313" key="2">
    <source>
        <dbReference type="Proteomes" id="UP000195719"/>
    </source>
</evidence>
<proteinExistence type="predicted"/>
<organism evidence="1 2">
    <name type="scientific">Photobacterium andalusiense</name>
    <dbReference type="NCBI Taxonomy" id="2204296"/>
    <lineage>
        <taxon>Bacteria</taxon>
        <taxon>Pseudomonadati</taxon>
        <taxon>Pseudomonadota</taxon>
        <taxon>Gammaproteobacteria</taxon>
        <taxon>Vibrionales</taxon>
        <taxon>Vibrionaceae</taxon>
        <taxon>Photobacterium</taxon>
    </lineage>
</organism>
<accession>A0A1Y6MCC3</accession>
<name>A0A1Y6MCC3_9GAMM</name>
<keyword evidence="2" id="KW-1185">Reference proteome</keyword>
<dbReference type="RefSeq" id="WP_087853005.1">
    <property type="nucleotide sequence ID" value="NZ_FYAJ01000002.1"/>
</dbReference>
<dbReference type="AlphaFoldDB" id="A0A1Y6MCC3"/>
<reference evidence="2" key="1">
    <citation type="submission" date="2017-06" db="EMBL/GenBank/DDBJ databases">
        <authorList>
            <person name="Rodrigo-Torres L."/>
            <person name="Arahal R.D."/>
            <person name="Lucena T."/>
        </authorList>
    </citation>
    <scope>NUCLEOTIDE SEQUENCE [LARGE SCALE GENOMIC DNA]</scope>
    <source>
        <strain evidence="2">CECT 9192</strain>
    </source>
</reference>
<gene>
    <name evidence="1" type="ORF">PAND9192_01222</name>
</gene>
<sequence>MIQLNEFETQMLTTIAARRKIGKVGLPQALIRDEQVKVRFTESDRAVIDSFSKAADTNEAQFLYTLAISSVRDMMINDADLAREIRSELTIAGIAIPEWMTEL</sequence>
<protein>
    <submittedName>
        <fullName evidence="1">Uncharacterized protein</fullName>
    </submittedName>
</protein>
<evidence type="ECO:0000313" key="1">
    <source>
        <dbReference type="EMBL" id="SMY34223.1"/>
    </source>
</evidence>